<dbReference type="AlphaFoldDB" id="A0A0E0KPZ4"/>
<feature type="region of interest" description="Disordered" evidence="1">
    <location>
        <begin position="1"/>
        <end position="65"/>
    </location>
</feature>
<proteinExistence type="predicted"/>
<name>A0A0E0KPZ4_ORYPU</name>
<keyword evidence="3" id="KW-1185">Reference proteome</keyword>
<protein>
    <submittedName>
        <fullName evidence="2">Uncharacterized protein</fullName>
    </submittedName>
</protein>
<reference evidence="2" key="1">
    <citation type="submission" date="2015-04" db="UniProtKB">
        <authorList>
            <consortium name="EnsemblPlants"/>
        </authorList>
    </citation>
    <scope>IDENTIFICATION</scope>
</reference>
<accession>A0A0E0KPZ4</accession>
<reference evidence="2" key="2">
    <citation type="submission" date="2018-05" db="EMBL/GenBank/DDBJ databases">
        <title>OpunRS2 (Oryza punctata Reference Sequence Version 2).</title>
        <authorList>
            <person name="Zhang J."/>
            <person name="Kudrna D."/>
            <person name="Lee S."/>
            <person name="Talag J."/>
            <person name="Welchert J."/>
            <person name="Wing R.A."/>
        </authorList>
    </citation>
    <scope>NUCLEOTIDE SEQUENCE [LARGE SCALE GENOMIC DNA]</scope>
</reference>
<organism evidence="2">
    <name type="scientific">Oryza punctata</name>
    <name type="common">Red rice</name>
    <dbReference type="NCBI Taxonomy" id="4537"/>
    <lineage>
        <taxon>Eukaryota</taxon>
        <taxon>Viridiplantae</taxon>
        <taxon>Streptophyta</taxon>
        <taxon>Embryophyta</taxon>
        <taxon>Tracheophyta</taxon>
        <taxon>Spermatophyta</taxon>
        <taxon>Magnoliopsida</taxon>
        <taxon>Liliopsida</taxon>
        <taxon>Poales</taxon>
        <taxon>Poaceae</taxon>
        <taxon>BOP clade</taxon>
        <taxon>Oryzoideae</taxon>
        <taxon>Oryzeae</taxon>
        <taxon>Oryzinae</taxon>
        <taxon>Oryza</taxon>
    </lineage>
</organism>
<evidence type="ECO:0000256" key="1">
    <source>
        <dbReference type="SAM" id="MobiDB-lite"/>
    </source>
</evidence>
<dbReference type="Gramene" id="OPUNC04G08990.1">
    <property type="protein sequence ID" value="OPUNC04G08990.1"/>
    <property type="gene ID" value="OPUNC04G08990"/>
</dbReference>
<dbReference type="Proteomes" id="UP000026962">
    <property type="component" value="Chromosome 4"/>
</dbReference>
<feature type="compositionally biased region" description="Basic and acidic residues" evidence="1">
    <location>
        <begin position="47"/>
        <end position="65"/>
    </location>
</feature>
<evidence type="ECO:0000313" key="3">
    <source>
        <dbReference type="Proteomes" id="UP000026962"/>
    </source>
</evidence>
<evidence type="ECO:0000313" key="2">
    <source>
        <dbReference type="EnsemblPlants" id="OPUNC04G08990.1"/>
    </source>
</evidence>
<dbReference type="HOGENOM" id="CLU_2853700_0_0_1"/>
<sequence>MQTTMTTIVAGDGAEDSDDGGMRTEGRSSDASLLGAVVDVRPTVSDPMRERSQRGDESVWGPREN</sequence>
<dbReference type="EnsemblPlants" id="OPUNC04G08990.1">
    <property type="protein sequence ID" value="OPUNC04G08990.1"/>
    <property type="gene ID" value="OPUNC04G08990"/>
</dbReference>